<dbReference type="PANTHER" id="PTHR33236:SF5">
    <property type="entry name" value="CUB DOMAIN-CONTAINING PROTEIN"/>
    <property type="match status" value="1"/>
</dbReference>
<evidence type="ECO:0000259" key="4">
    <source>
        <dbReference type="PROSITE" id="PS01180"/>
    </source>
</evidence>
<dbReference type="RefSeq" id="XP_024936424.1">
    <property type="nucleotide sequence ID" value="XM_025080656.1"/>
</dbReference>
<dbReference type="InterPro" id="IPR035914">
    <property type="entry name" value="Sperma_CUB_dom_sf"/>
</dbReference>
<dbReference type="Pfam" id="PF26080">
    <property type="entry name" value="CUB_animal"/>
    <property type="match status" value="1"/>
</dbReference>
<feature type="chain" id="PRO_5042475488" evidence="3">
    <location>
        <begin position="19"/>
        <end position="412"/>
    </location>
</feature>
<evidence type="ECO:0000256" key="1">
    <source>
        <dbReference type="ARBA" id="ARBA00023157"/>
    </source>
</evidence>
<protein>
    <submittedName>
        <fullName evidence="6">Uncharacterized protein LOC107263461 isoform X1</fullName>
    </submittedName>
</protein>
<feature type="domain" description="CUB" evidence="4">
    <location>
        <begin position="103"/>
        <end position="220"/>
    </location>
</feature>
<keyword evidence="1" id="KW-1015">Disulfide bond</keyword>
<dbReference type="Gene3D" id="2.60.120.290">
    <property type="entry name" value="Spermadhesin, CUB domain"/>
    <property type="match status" value="1"/>
</dbReference>
<accession>A0AAJ7VX47</accession>
<dbReference type="Pfam" id="PF00431">
    <property type="entry name" value="CUB"/>
    <property type="match status" value="1"/>
</dbReference>
<keyword evidence="3" id="KW-0732">Signal</keyword>
<evidence type="ECO:0000313" key="5">
    <source>
        <dbReference type="Proteomes" id="UP000694920"/>
    </source>
</evidence>
<keyword evidence="5" id="KW-1185">Reference proteome</keyword>
<evidence type="ECO:0000313" key="6">
    <source>
        <dbReference type="RefSeq" id="XP_024936424.1"/>
    </source>
</evidence>
<dbReference type="PROSITE" id="PS01180">
    <property type="entry name" value="CUB"/>
    <property type="match status" value="1"/>
</dbReference>
<dbReference type="InterPro" id="IPR058698">
    <property type="entry name" value="CUB_metazoa"/>
</dbReference>
<dbReference type="GeneID" id="107263461"/>
<dbReference type="InterPro" id="IPR000859">
    <property type="entry name" value="CUB_dom"/>
</dbReference>
<reference evidence="6" key="1">
    <citation type="submission" date="2025-08" db="UniProtKB">
        <authorList>
            <consortium name="RefSeq"/>
        </authorList>
    </citation>
    <scope>IDENTIFICATION</scope>
</reference>
<dbReference type="Proteomes" id="UP000694920">
    <property type="component" value="Unplaced"/>
</dbReference>
<dbReference type="SUPFAM" id="SSF49854">
    <property type="entry name" value="Spermadhesin, CUB domain"/>
    <property type="match status" value="1"/>
</dbReference>
<evidence type="ECO:0000256" key="3">
    <source>
        <dbReference type="SAM" id="SignalP"/>
    </source>
</evidence>
<organism evidence="5 6">
    <name type="scientific">Cephus cinctus</name>
    <name type="common">Wheat stem sawfly</name>
    <dbReference type="NCBI Taxonomy" id="211228"/>
    <lineage>
        <taxon>Eukaryota</taxon>
        <taxon>Metazoa</taxon>
        <taxon>Ecdysozoa</taxon>
        <taxon>Arthropoda</taxon>
        <taxon>Hexapoda</taxon>
        <taxon>Insecta</taxon>
        <taxon>Pterygota</taxon>
        <taxon>Neoptera</taxon>
        <taxon>Endopterygota</taxon>
        <taxon>Hymenoptera</taxon>
        <taxon>Cephoidea</taxon>
        <taxon>Cephidae</taxon>
        <taxon>Cephus</taxon>
    </lineage>
</organism>
<dbReference type="PANTHER" id="PTHR33236">
    <property type="entry name" value="INTRAFLAGELLAR TRANSPORT PROTEIN 122 FAMILY PROTEIN-RELATED"/>
    <property type="match status" value="1"/>
</dbReference>
<dbReference type="AlphaFoldDB" id="A0AAJ7VX47"/>
<proteinExistence type="predicted"/>
<name>A0AAJ7VX47_CEPCN</name>
<sequence>MFELLLAVIFAAATITSGQISIQGHTLGDDTINDISPHAAVSERQGKFFPLFSVVRFANSQCTGTNNFNGTCFTRRECTNYAGTASGTCANGLGVCCVFTRTCGTSTSANNTYFINPGYPATYAGGDRCTITVNRCHSKICQLRLDFLDFSLAQPNSSGVCDLDFLLVSGGASTVPRLCGENTNQHVYVDFNGATPITISIDTNTNFAFDRRWNIRIQQIECDSPCRAPNGCLQYYKGVSDTVTSFNYGTTVNTRAPLIGTRQMANLNYGVCVRMALGYCSIQWSQSDTLSFTVSGDTGSLDTTVIGRKIKFIFTIDIIISELNFSYRAIHFLGTDLAAVTGTDCTKDFVIIPNPSINGTAENVDRFCGNGLVTKTSSLKPFVLYVVTDGDEIGEIQNRGFILDYTQIACAV</sequence>
<gene>
    <name evidence="6" type="primary">LOC107263461</name>
</gene>
<evidence type="ECO:0000256" key="2">
    <source>
        <dbReference type="PROSITE-ProRule" id="PRU00059"/>
    </source>
</evidence>
<feature type="signal peptide" evidence="3">
    <location>
        <begin position="1"/>
        <end position="18"/>
    </location>
</feature>
<comment type="caution">
    <text evidence="2">Lacks conserved residue(s) required for the propagation of feature annotation.</text>
</comment>